<keyword evidence="4" id="KW-1185">Reference proteome</keyword>
<name>A0ABS9EM04_9FLAO</name>
<dbReference type="Pfam" id="PF00196">
    <property type="entry name" value="GerE"/>
    <property type="match status" value="1"/>
</dbReference>
<dbReference type="PROSITE" id="PS50043">
    <property type="entry name" value="HTH_LUXR_2"/>
    <property type="match status" value="1"/>
</dbReference>
<dbReference type="SUPFAM" id="SSF46894">
    <property type="entry name" value="C-terminal effector domain of the bipartite response regulators"/>
    <property type="match status" value="1"/>
</dbReference>
<dbReference type="InterPro" id="IPR036388">
    <property type="entry name" value="WH-like_DNA-bd_sf"/>
</dbReference>
<dbReference type="Proteomes" id="UP001179363">
    <property type="component" value="Unassembled WGS sequence"/>
</dbReference>
<dbReference type="InterPro" id="IPR016032">
    <property type="entry name" value="Sig_transdc_resp-reg_C-effctor"/>
</dbReference>
<gene>
    <name evidence="3" type="ORF">L1I30_12625</name>
</gene>
<comment type="caution">
    <text evidence="3">The sequence shown here is derived from an EMBL/GenBank/DDBJ whole genome shotgun (WGS) entry which is preliminary data.</text>
</comment>
<dbReference type="Gene3D" id="1.10.10.10">
    <property type="entry name" value="Winged helix-like DNA-binding domain superfamily/Winged helix DNA-binding domain"/>
    <property type="match status" value="1"/>
</dbReference>
<dbReference type="SMART" id="SM00421">
    <property type="entry name" value="HTH_LUXR"/>
    <property type="match status" value="1"/>
</dbReference>
<evidence type="ECO:0000313" key="4">
    <source>
        <dbReference type="Proteomes" id="UP001179363"/>
    </source>
</evidence>
<reference evidence="3" key="1">
    <citation type="submission" date="2022-01" db="EMBL/GenBank/DDBJ databases">
        <title>Gillisia lutea sp. nov., isolated from marine plastic residues from the Malvarosa beach (Valencia, Spain).</title>
        <authorList>
            <person name="Vidal-Verdu A."/>
            <person name="Molina-Menor E."/>
            <person name="Satari L."/>
            <person name="Pascual J."/>
            <person name="Pereto J."/>
            <person name="Porcar M."/>
        </authorList>
    </citation>
    <scope>NUCLEOTIDE SEQUENCE</scope>
    <source>
        <strain evidence="3">M10.2A</strain>
    </source>
</reference>
<evidence type="ECO:0000259" key="2">
    <source>
        <dbReference type="PROSITE" id="PS50043"/>
    </source>
</evidence>
<keyword evidence="1" id="KW-0472">Membrane</keyword>
<keyword evidence="1" id="KW-1133">Transmembrane helix</keyword>
<dbReference type="InterPro" id="IPR000792">
    <property type="entry name" value="Tscrpt_reg_LuxR_C"/>
</dbReference>
<proteinExistence type="predicted"/>
<sequence>MILLSYMYVNLISEPISPEILEQIKKKNNSDFYQIEKNRMQILFMKERGWNFIVLACLALSLGIWITLSNQGKRRINFMGYKYRIEKRFANSDMEVLNFQNRLKEKFDSLTSNDLLIAEMLFDGLSTKEISSELNISSASANTARYRLRKKMKLSSKTDLIEFLQRF</sequence>
<evidence type="ECO:0000313" key="3">
    <source>
        <dbReference type="EMBL" id="MCF4102513.1"/>
    </source>
</evidence>
<dbReference type="EMBL" id="JAKGTH010000011">
    <property type="protein sequence ID" value="MCF4102513.1"/>
    <property type="molecule type" value="Genomic_DNA"/>
</dbReference>
<feature type="domain" description="HTH luxR-type" evidence="2">
    <location>
        <begin position="103"/>
        <end position="167"/>
    </location>
</feature>
<keyword evidence="1" id="KW-0812">Transmembrane</keyword>
<accession>A0ABS9EM04</accession>
<evidence type="ECO:0000256" key="1">
    <source>
        <dbReference type="SAM" id="Phobius"/>
    </source>
</evidence>
<protein>
    <submittedName>
        <fullName evidence="3">LuxR C-terminal-related transcriptional regulator</fullName>
    </submittedName>
</protein>
<dbReference type="RefSeq" id="WP_236134657.1">
    <property type="nucleotide sequence ID" value="NZ_JAKGTH010000011.1"/>
</dbReference>
<organism evidence="3 4">
    <name type="scientific">Gillisia lutea</name>
    <dbReference type="NCBI Taxonomy" id="2909668"/>
    <lineage>
        <taxon>Bacteria</taxon>
        <taxon>Pseudomonadati</taxon>
        <taxon>Bacteroidota</taxon>
        <taxon>Flavobacteriia</taxon>
        <taxon>Flavobacteriales</taxon>
        <taxon>Flavobacteriaceae</taxon>
        <taxon>Gillisia</taxon>
    </lineage>
</organism>
<feature type="transmembrane region" description="Helical" evidence="1">
    <location>
        <begin position="49"/>
        <end position="68"/>
    </location>
</feature>